<proteinExistence type="predicted"/>
<dbReference type="Gene3D" id="3.30.70.330">
    <property type="match status" value="1"/>
</dbReference>
<evidence type="ECO:0000313" key="3">
    <source>
        <dbReference type="EMBL" id="CAG9335243.1"/>
    </source>
</evidence>
<reference evidence="3" key="1">
    <citation type="submission" date="2021-09" db="EMBL/GenBank/DDBJ databases">
        <authorList>
            <consortium name="AG Swart"/>
            <person name="Singh M."/>
            <person name="Singh A."/>
            <person name="Seah K."/>
            <person name="Emmerich C."/>
        </authorList>
    </citation>
    <scope>NUCLEOTIDE SEQUENCE</scope>
    <source>
        <strain evidence="3">ATCC30299</strain>
    </source>
</reference>
<comment type="caution">
    <text evidence="3">The sequence shown here is derived from an EMBL/GenBank/DDBJ whole genome shotgun (WGS) entry which is preliminary data.</text>
</comment>
<sequence>MDIDYDYTSVELRRRAKFVLEEKGLSPNLKTLEVSTVPPFSLTLGQLQAIFSVFGEIKEAKIEDDLGIITFSHTAGAFLAKETLNEVDIEEMGIKLKIDWKDVKSTEESNKRFEVPDTFVPLPSLDIDDTPCLVAGPLKYVAKFPINIIEESGFHLKEKILGAKGCNFRKIVEICARGSHLPEKPKHLVSLKLEKKEGIFQIILSSKFLDKFQQCENLVYELVNVIYEEYKRYCEKQGTSPPDLRVRKVEQIKGRARAFREGIKDPSIYTISNHN</sequence>
<protein>
    <recommendedName>
        <fullName evidence="2">RRM domain-containing protein</fullName>
    </recommendedName>
</protein>
<dbReference type="InterPro" id="IPR035979">
    <property type="entry name" value="RBD_domain_sf"/>
</dbReference>
<evidence type="ECO:0000256" key="1">
    <source>
        <dbReference type="PROSITE-ProRule" id="PRU00176"/>
    </source>
</evidence>
<organism evidence="3 4">
    <name type="scientific">Blepharisma stoltei</name>
    <dbReference type="NCBI Taxonomy" id="1481888"/>
    <lineage>
        <taxon>Eukaryota</taxon>
        <taxon>Sar</taxon>
        <taxon>Alveolata</taxon>
        <taxon>Ciliophora</taxon>
        <taxon>Postciliodesmatophora</taxon>
        <taxon>Heterotrichea</taxon>
        <taxon>Heterotrichida</taxon>
        <taxon>Blepharismidae</taxon>
        <taxon>Blepharisma</taxon>
    </lineage>
</organism>
<evidence type="ECO:0000313" key="4">
    <source>
        <dbReference type="Proteomes" id="UP001162131"/>
    </source>
</evidence>
<dbReference type="CDD" id="cd00590">
    <property type="entry name" value="RRM_SF"/>
    <property type="match status" value="1"/>
</dbReference>
<keyword evidence="1" id="KW-0694">RNA-binding</keyword>
<accession>A0AAU9K9V6</accession>
<dbReference type="InterPro" id="IPR012677">
    <property type="entry name" value="Nucleotide-bd_a/b_plait_sf"/>
</dbReference>
<gene>
    <name evidence="3" type="ORF">BSTOLATCC_MIC63720</name>
</gene>
<dbReference type="GO" id="GO:0003723">
    <property type="term" value="F:RNA binding"/>
    <property type="evidence" value="ECO:0007669"/>
    <property type="project" value="UniProtKB-UniRule"/>
</dbReference>
<dbReference type="Proteomes" id="UP001162131">
    <property type="component" value="Unassembled WGS sequence"/>
</dbReference>
<evidence type="ECO:0000259" key="2">
    <source>
        <dbReference type="PROSITE" id="PS50102"/>
    </source>
</evidence>
<dbReference type="EMBL" id="CAJZBQ010000062">
    <property type="protein sequence ID" value="CAG9335243.1"/>
    <property type="molecule type" value="Genomic_DNA"/>
</dbReference>
<feature type="domain" description="RRM" evidence="2">
    <location>
        <begin position="30"/>
        <end position="103"/>
    </location>
</feature>
<name>A0AAU9K9V6_9CILI</name>
<dbReference type="AlphaFoldDB" id="A0AAU9K9V6"/>
<dbReference type="InterPro" id="IPR000504">
    <property type="entry name" value="RRM_dom"/>
</dbReference>
<dbReference type="PROSITE" id="PS50102">
    <property type="entry name" value="RRM"/>
    <property type="match status" value="1"/>
</dbReference>
<dbReference type="SUPFAM" id="SSF54928">
    <property type="entry name" value="RNA-binding domain, RBD"/>
    <property type="match status" value="1"/>
</dbReference>
<keyword evidence="4" id="KW-1185">Reference proteome</keyword>